<gene>
    <name evidence="1" type="ORF">RINTU1_17150</name>
</gene>
<sequence length="37" mass="4122">MPSGFFIAIQLKIVLLASSLKTYPFNGYPNPQSFAFL</sequence>
<dbReference type="Proteomes" id="UP000504714">
    <property type="component" value="Unassembled WGS sequence"/>
</dbReference>
<evidence type="ECO:0000313" key="2">
    <source>
        <dbReference type="Proteomes" id="UP000504714"/>
    </source>
</evidence>
<evidence type="ECO:0000313" key="1">
    <source>
        <dbReference type="EMBL" id="GFN46234.1"/>
    </source>
</evidence>
<comment type="caution">
    <text evidence="1">The sequence shown here is derived from an EMBL/GenBank/DDBJ whole genome shotgun (WGS) entry which is preliminary data.</text>
</comment>
<name>A0A6L2ZPA4_9ENTR</name>
<reference evidence="1 2" key="1">
    <citation type="submission" date="2020-06" db="EMBL/GenBank/DDBJ databases">
        <title>The genome sequence of Candidatus Regiella insecticola strain Tut.</title>
        <authorList>
            <person name="Nikoh N."/>
            <person name="Tsuchida T."/>
            <person name="Koga R."/>
            <person name="Oshima K."/>
            <person name="Hattori M."/>
            <person name="Fukatsu T."/>
        </authorList>
    </citation>
    <scope>NUCLEOTIDE SEQUENCE [LARGE SCALE GENOMIC DNA]</scope>
    <source>
        <strain evidence="1 2">Tut</strain>
    </source>
</reference>
<protein>
    <submittedName>
        <fullName evidence="1">Uncharacterized protein</fullName>
    </submittedName>
</protein>
<dbReference type="EMBL" id="BLXO01000003">
    <property type="protein sequence ID" value="GFN46234.1"/>
    <property type="molecule type" value="Genomic_DNA"/>
</dbReference>
<organism evidence="1 2">
    <name type="scientific">Candidatus Regiella insecticola</name>
    <dbReference type="NCBI Taxonomy" id="138073"/>
    <lineage>
        <taxon>Bacteria</taxon>
        <taxon>Pseudomonadati</taxon>
        <taxon>Pseudomonadota</taxon>
        <taxon>Gammaproteobacteria</taxon>
        <taxon>Enterobacterales</taxon>
        <taxon>Enterobacteriaceae</taxon>
        <taxon>aphid secondary symbionts</taxon>
        <taxon>Candidatus Regiella</taxon>
    </lineage>
</organism>
<accession>A0A6L2ZPA4</accession>
<dbReference type="AlphaFoldDB" id="A0A6L2ZPA4"/>
<proteinExistence type="predicted"/>